<dbReference type="PRINTS" id="PR00320">
    <property type="entry name" value="GPROTEINBRPT"/>
</dbReference>
<evidence type="ECO:0000256" key="2">
    <source>
        <dbReference type="ARBA" id="ARBA00005649"/>
    </source>
</evidence>
<keyword evidence="5" id="KW-0677">Repeat</keyword>
<evidence type="ECO:0000256" key="6">
    <source>
        <dbReference type="ARBA" id="ARBA00023242"/>
    </source>
</evidence>
<evidence type="ECO:0000259" key="11">
    <source>
        <dbReference type="Pfam" id="PF04158"/>
    </source>
</evidence>
<feature type="repeat" description="WD" evidence="9">
    <location>
        <begin position="103"/>
        <end position="145"/>
    </location>
</feature>
<dbReference type="VEuPathDB" id="FungiDB:PSTT_12669"/>
<evidence type="ECO:0000256" key="4">
    <source>
        <dbReference type="ARBA" id="ARBA00022574"/>
    </source>
</evidence>
<dbReference type="PANTHER" id="PTHR22851">
    <property type="entry name" value="U3 SMALL NUCLEOLAR RNA U3 SNORNA ASSOCIATED PROTEIN"/>
    <property type="match status" value="1"/>
</dbReference>
<dbReference type="Proteomes" id="UP000238274">
    <property type="component" value="Unassembled WGS sequence"/>
</dbReference>
<dbReference type="Pfam" id="PF00400">
    <property type="entry name" value="WD40"/>
    <property type="match status" value="3"/>
</dbReference>
<dbReference type="InterPro" id="IPR001680">
    <property type="entry name" value="WD40_rpt"/>
</dbReference>
<dbReference type="PROSITE" id="PS00678">
    <property type="entry name" value="WD_REPEATS_1"/>
    <property type="match status" value="1"/>
</dbReference>
<dbReference type="GO" id="GO:0016567">
    <property type="term" value="P:protein ubiquitination"/>
    <property type="evidence" value="ECO:0007669"/>
    <property type="project" value="UniProtKB-UniPathway"/>
</dbReference>
<dbReference type="InterPro" id="IPR020472">
    <property type="entry name" value="WD40_PAC1"/>
</dbReference>
<sequence length="603" mass="67333">MTKAAQDMRNEYSICYILIFGDFTALCDGREHSKTKKNQAKMKVKVLSRSLDDFLPIAHGAPAPIHKNLDPTLHPHSRAREYTRAVTATKLNRMFAKPFIGQLDGHRDSVYTMAKDPLKLTQIASGSGDGDVRVWDLANRISTISLKDAHKGKVTGLTFLPNRYIGEGRSKTYDQSTQASSSQQRLTLLDSTGLLDEEEGINEDILADLKENQELNEAEERTSRLGSRKLLTCGIDKVVKMWDIGPGTNSGSEQDRLVMTYQGKHGFNSIDHHRHQPLFVTASDRIQLWDVTKSSPLSDVSWNSSRAEGSASKSSDNYSGEQILCVTFSPSETSVLASSGSSSNRAITLYDLRSNKSLGQLIMKMRVNCLKFNPQQPSILLAGGEDHQLYTFDIRYMNSATQVFKDHVGPVMACDWSPTGRGFVSGSYDRTLRQWSTSDTTLHKKGRSIDVYHTKRMQRIFASLYSCDSQYVLSGSDDGAVRIWKAGASDPIGVKSGRELAAKEYRDQLRSKWSSIDSVSKIERQRYLPKPIYHAQKLRTEMLEARAKKEDNRQAHSSKKRTLSSSDNNDSKFNKKLKGSSSAGSGKPKVINERKKGLLAIQE</sequence>
<dbReference type="GO" id="GO:0000462">
    <property type="term" value="P:maturation of SSU-rRNA from tricistronic rRNA transcript (SSU-rRNA, 5.8S rRNA, LSU-rRNA)"/>
    <property type="evidence" value="ECO:0007669"/>
    <property type="project" value="TreeGrafter"/>
</dbReference>
<dbReference type="Gene3D" id="2.130.10.10">
    <property type="entry name" value="YVTN repeat-like/Quinoprotein amine dehydrogenase"/>
    <property type="match status" value="2"/>
</dbReference>
<dbReference type="InterPro" id="IPR019775">
    <property type="entry name" value="WD40_repeat_CS"/>
</dbReference>
<dbReference type="InterPro" id="IPR015943">
    <property type="entry name" value="WD40/YVTN_repeat-like_dom_sf"/>
</dbReference>
<evidence type="ECO:0000256" key="10">
    <source>
        <dbReference type="SAM" id="MobiDB-lite"/>
    </source>
</evidence>
<keyword evidence="4 9" id="KW-0853">WD repeat</keyword>
<evidence type="ECO:0000256" key="5">
    <source>
        <dbReference type="ARBA" id="ARBA00022737"/>
    </source>
</evidence>
<name>A0A2S4VT30_9BASI</name>
<dbReference type="OrthoDB" id="10249065at2759"/>
<comment type="caution">
    <text evidence="12">The sequence shown here is derived from an EMBL/GenBank/DDBJ whole genome shotgun (WGS) entry which is preliminary data.</text>
</comment>
<dbReference type="VEuPathDB" id="FungiDB:PSHT_08007"/>
<evidence type="ECO:0000256" key="8">
    <source>
        <dbReference type="ARBA" id="ARBA00032239"/>
    </source>
</evidence>
<feature type="repeat" description="WD" evidence="9">
    <location>
        <begin position="404"/>
        <end position="445"/>
    </location>
</feature>
<dbReference type="InterPro" id="IPR007287">
    <property type="entry name" value="Sof1"/>
</dbReference>
<dbReference type="EMBL" id="PKSM01000102">
    <property type="protein sequence ID" value="POW12695.1"/>
    <property type="molecule type" value="Genomic_DNA"/>
</dbReference>
<evidence type="ECO:0000313" key="12">
    <source>
        <dbReference type="EMBL" id="POW12695.1"/>
    </source>
</evidence>
<keyword evidence="6" id="KW-0539">Nucleus</keyword>
<dbReference type="InterPro" id="IPR051733">
    <property type="entry name" value="WD_repeat_DCAF13/WDSOF1"/>
</dbReference>
<evidence type="ECO:0000256" key="9">
    <source>
        <dbReference type="PROSITE-ProRule" id="PRU00221"/>
    </source>
</evidence>
<comment type="similarity">
    <text evidence="2">Belongs to the WD repeat DCAF13/WDSOF1 family.</text>
</comment>
<dbReference type="AlphaFoldDB" id="A0A2S4VT30"/>
<evidence type="ECO:0000256" key="3">
    <source>
        <dbReference type="ARBA" id="ARBA00021762"/>
    </source>
</evidence>
<dbReference type="PROSITE" id="PS50294">
    <property type="entry name" value="WD_REPEATS_REGION"/>
    <property type="match status" value="2"/>
</dbReference>
<organism evidence="12 13">
    <name type="scientific">Puccinia striiformis</name>
    <dbReference type="NCBI Taxonomy" id="27350"/>
    <lineage>
        <taxon>Eukaryota</taxon>
        <taxon>Fungi</taxon>
        <taxon>Dikarya</taxon>
        <taxon>Basidiomycota</taxon>
        <taxon>Pucciniomycotina</taxon>
        <taxon>Pucciniomycetes</taxon>
        <taxon>Pucciniales</taxon>
        <taxon>Pucciniaceae</taxon>
        <taxon>Puccinia</taxon>
    </lineage>
</organism>
<evidence type="ECO:0000256" key="7">
    <source>
        <dbReference type="ARBA" id="ARBA00023274"/>
    </source>
</evidence>
<feature type="domain" description="Sof1-like protein" evidence="11">
    <location>
        <begin position="486"/>
        <end position="562"/>
    </location>
</feature>
<dbReference type="PANTHER" id="PTHR22851:SF0">
    <property type="entry name" value="DDB1- AND CUL4-ASSOCIATED FACTOR 13"/>
    <property type="match status" value="1"/>
</dbReference>
<keyword evidence="13" id="KW-1185">Reference proteome</keyword>
<dbReference type="GO" id="GO:0032040">
    <property type="term" value="C:small-subunit processome"/>
    <property type="evidence" value="ECO:0007669"/>
    <property type="project" value="TreeGrafter"/>
</dbReference>
<reference evidence="13" key="3">
    <citation type="journal article" date="2018" name="Mol. Plant Microbe Interact.">
        <title>Genome sequence resources for the wheat stripe rust pathogen (Puccinia striiformis f. sp. tritici) and the barley stripe rust pathogen (Puccinia striiformis f. sp. hordei).</title>
        <authorList>
            <person name="Xia C."/>
            <person name="Wang M."/>
            <person name="Yin C."/>
            <person name="Cornejo O.E."/>
            <person name="Hulbert S.H."/>
            <person name="Chen X."/>
        </authorList>
    </citation>
    <scope>NUCLEOTIDE SEQUENCE [LARGE SCALE GENOMIC DNA]</scope>
    <source>
        <strain evidence="13">93TX-2</strain>
    </source>
</reference>
<keyword evidence="7" id="KW-0687">Ribonucleoprotein</keyword>
<feature type="compositionally biased region" description="Low complexity" evidence="10">
    <location>
        <begin position="304"/>
        <end position="315"/>
    </location>
</feature>
<comment type="subcellular location">
    <subcellularLocation>
        <location evidence="1">Nucleus</location>
        <location evidence="1">Nucleolus</location>
    </subcellularLocation>
</comment>
<reference evidence="13" key="2">
    <citation type="journal article" date="2018" name="BMC Genomics">
        <title>Genomic insights into host adaptation between the wheat stripe rust pathogen (Puccinia striiformis f. sp. tritici) and the barley stripe rust pathogen (Puccinia striiformis f. sp. hordei).</title>
        <authorList>
            <person name="Xia C."/>
            <person name="Wang M."/>
            <person name="Yin C."/>
            <person name="Cornejo O.E."/>
            <person name="Hulbert S.H."/>
            <person name="Chen X."/>
        </authorList>
    </citation>
    <scope>NUCLEOTIDE SEQUENCE [LARGE SCALE GENOMIC DNA]</scope>
    <source>
        <strain evidence="13">93TX-2</strain>
    </source>
</reference>
<feature type="repeat" description="WD" evidence="9">
    <location>
        <begin position="468"/>
        <end position="485"/>
    </location>
</feature>
<evidence type="ECO:0000313" key="13">
    <source>
        <dbReference type="Proteomes" id="UP000238274"/>
    </source>
</evidence>
<dbReference type="SMART" id="SM00320">
    <property type="entry name" value="WD40"/>
    <property type="match status" value="7"/>
</dbReference>
<dbReference type="PROSITE" id="PS50082">
    <property type="entry name" value="WD_REPEATS_2"/>
    <property type="match status" value="3"/>
</dbReference>
<proteinExistence type="inferred from homology"/>
<dbReference type="InterPro" id="IPR036322">
    <property type="entry name" value="WD40_repeat_dom_sf"/>
</dbReference>
<dbReference type="SUPFAM" id="SSF50978">
    <property type="entry name" value="WD40 repeat-like"/>
    <property type="match status" value="1"/>
</dbReference>
<protein>
    <recommendedName>
        <fullName evidence="3">DDB1- and CUL4-associated factor 13</fullName>
    </recommendedName>
    <alternativeName>
        <fullName evidence="8">WD repeat and SOF domain-containing protein 1</fullName>
    </alternativeName>
</protein>
<reference evidence="12 13" key="1">
    <citation type="submission" date="2017-12" db="EMBL/GenBank/DDBJ databases">
        <title>Gene loss provides genomic basis for host adaptation in cereal stripe rust fungi.</title>
        <authorList>
            <person name="Xia C."/>
        </authorList>
    </citation>
    <scope>NUCLEOTIDE SEQUENCE [LARGE SCALE GENOMIC DNA]</scope>
    <source>
        <strain evidence="12 13">93TX-2</strain>
    </source>
</reference>
<dbReference type="Pfam" id="PF04158">
    <property type="entry name" value="Sof1"/>
    <property type="match status" value="1"/>
</dbReference>
<gene>
    <name evidence="12" type="ORF">PSHT_08007</name>
</gene>
<feature type="region of interest" description="Disordered" evidence="10">
    <location>
        <begin position="296"/>
        <end position="317"/>
    </location>
</feature>
<accession>A0A2S4VT30</accession>
<evidence type="ECO:0000256" key="1">
    <source>
        <dbReference type="ARBA" id="ARBA00004604"/>
    </source>
</evidence>
<feature type="region of interest" description="Disordered" evidence="10">
    <location>
        <begin position="547"/>
        <end position="603"/>
    </location>
</feature>
<dbReference type="UniPathway" id="UPA00143"/>